<evidence type="ECO:0000313" key="2">
    <source>
        <dbReference type="EMBL" id="HIR12549.1"/>
    </source>
</evidence>
<evidence type="ECO:0000313" key="3">
    <source>
        <dbReference type="Proteomes" id="UP000886757"/>
    </source>
</evidence>
<organism evidence="2 3">
    <name type="scientific">Candidatus Choladousia intestinavium</name>
    <dbReference type="NCBI Taxonomy" id="2840727"/>
    <lineage>
        <taxon>Bacteria</taxon>
        <taxon>Bacillati</taxon>
        <taxon>Bacillota</taxon>
        <taxon>Clostridia</taxon>
        <taxon>Lachnospirales</taxon>
        <taxon>Lachnospiraceae</taxon>
        <taxon>Lachnospiraceae incertae sedis</taxon>
        <taxon>Candidatus Choladousia</taxon>
    </lineage>
</organism>
<dbReference type="Pfam" id="PF00112">
    <property type="entry name" value="Peptidase_C1"/>
    <property type="match status" value="1"/>
</dbReference>
<dbReference type="Gene3D" id="3.90.70.10">
    <property type="entry name" value="Cysteine proteinases"/>
    <property type="match status" value="1"/>
</dbReference>
<dbReference type="SUPFAM" id="SSF54001">
    <property type="entry name" value="Cysteine proteinases"/>
    <property type="match status" value="1"/>
</dbReference>
<dbReference type="Pfam" id="PF18560">
    <property type="entry name" value="Lectin_like"/>
    <property type="match status" value="1"/>
</dbReference>
<dbReference type="SMART" id="SM00645">
    <property type="entry name" value="Pept_C1"/>
    <property type="match status" value="1"/>
</dbReference>
<feature type="domain" description="Peptidase C1A papain C-terminal" evidence="1">
    <location>
        <begin position="39"/>
        <end position="261"/>
    </location>
</feature>
<sequence>MKKAGKLLGLAAAFLLLLNFSVLFRGNVTGAEEETEDGLPAYWNSAEQGRKPVVRSQGSDGTCWALTAASALEAALLPEERQVFSGEHMALGDAFSSGLEEGGDYVMIMAYLSSWLGPVTEEEDPYGDGVSPQGLSPAVHVQEIQMLLGEEVEVIKEKVMECGAVQTSLYMNRSVTEEGAGYYNSSAAAYYYPEEQIQDHDVLILGWDDSFPKESFASDPGRDGAYICLNTWGEDFGQEGIFYVSYEDANIGGNALAYTRIDPADHYGKVYQNDVYGWLGQQGYGSEICWFSNVYTAEEQEELEAVGFYATGKNTAYELYLVRDFSGPDSFAEMICLQSGSFEQSGYYTVDLETPQVLKEGERFAVAVRIRTPGESSPVAVEYAADAYSQGVVLAGKEGYISPDGQKWERTEENYGSNVCLKAFVS</sequence>
<dbReference type="InterPro" id="IPR038765">
    <property type="entry name" value="Papain-like_cys_pep_sf"/>
</dbReference>
<name>A0A9D1ABV8_9FIRM</name>
<gene>
    <name evidence="2" type="ORF">IAB31_01340</name>
</gene>
<dbReference type="CDD" id="cd02619">
    <property type="entry name" value="Peptidase_C1"/>
    <property type="match status" value="1"/>
</dbReference>
<dbReference type="AlphaFoldDB" id="A0A9D1ABV8"/>
<evidence type="ECO:0000259" key="1">
    <source>
        <dbReference type="SMART" id="SM00645"/>
    </source>
</evidence>
<accession>A0A9D1ABV8</accession>
<dbReference type="InterPro" id="IPR040528">
    <property type="entry name" value="Lectin-like"/>
</dbReference>
<proteinExistence type="predicted"/>
<dbReference type="GO" id="GO:0008234">
    <property type="term" value="F:cysteine-type peptidase activity"/>
    <property type="evidence" value="ECO:0007669"/>
    <property type="project" value="InterPro"/>
</dbReference>
<reference evidence="2" key="1">
    <citation type="submission" date="2020-10" db="EMBL/GenBank/DDBJ databases">
        <authorList>
            <person name="Gilroy R."/>
        </authorList>
    </citation>
    <scope>NUCLEOTIDE SEQUENCE</scope>
    <source>
        <strain evidence="2">ChiSjej4B22-8148</strain>
    </source>
</reference>
<reference evidence="2" key="2">
    <citation type="journal article" date="2021" name="PeerJ">
        <title>Extensive microbial diversity within the chicken gut microbiome revealed by metagenomics and culture.</title>
        <authorList>
            <person name="Gilroy R."/>
            <person name="Ravi A."/>
            <person name="Getino M."/>
            <person name="Pursley I."/>
            <person name="Horton D.L."/>
            <person name="Alikhan N.F."/>
            <person name="Baker D."/>
            <person name="Gharbi K."/>
            <person name="Hall N."/>
            <person name="Watson M."/>
            <person name="Adriaenssens E.M."/>
            <person name="Foster-Nyarko E."/>
            <person name="Jarju S."/>
            <person name="Secka A."/>
            <person name="Antonio M."/>
            <person name="Oren A."/>
            <person name="Chaudhuri R.R."/>
            <person name="La Ragione R."/>
            <person name="Hildebrand F."/>
            <person name="Pallen M.J."/>
        </authorList>
    </citation>
    <scope>NUCLEOTIDE SEQUENCE</scope>
    <source>
        <strain evidence="2">ChiSjej4B22-8148</strain>
    </source>
</reference>
<dbReference type="GO" id="GO:0006508">
    <property type="term" value="P:proteolysis"/>
    <property type="evidence" value="ECO:0007669"/>
    <property type="project" value="InterPro"/>
</dbReference>
<protein>
    <submittedName>
        <fullName evidence="2">Peptidase C1</fullName>
    </submittedName>
</protein>
<dbReference type="InterPro" id="IPR000668">
    <property type="entry name" value="Peptidase_C1A_C"/>
</dbReference>
<dbReference type="Proteomes" id="UP000886757">
    <property type="component" value="Unassembled WGS sequence"/>
</dbReference>
<dbReference type="EMBL" id="DVGK01000022">
    <property type="protein sequence ID" value="HIR12549.1"/>
    <property type="molecule type" value="Genomic_DNA"/>
</dbReference>
<comment type="caution">
    <text evidence="2">The sequence shown here is derived from an EMBL/GenBank/DDBJ whole genome shotgun (WGS) entry which is preliminary data.</text>
</comment>